<feature type="transmembrane region" description="Helical" evidence="5">
    <location>
        <begin position="409"/>
        <end position="431"/>
    </location>
</feature>
<feature type="transmembrane region" description="Helical" evidence="5">
    <location>
        <begin position="341"/>
        <end position="359"/>
    </location>
</feature>
<sequence>MVRRWRRSEVSEPLPIYSRVKRWVPLLEWLPKYNWKLDFTYDLVAGLTYSTVVIPQSMAYAMLAKLPPVYGLYSSIMPIFLYSVFGTSRHLVGGTFALISMMLGEAVTSIVRTRVDSNMEEYEEEFLRTTLRVTFLVGVIQILFSFMNIGKYITKYLLPDPLVSGFTNAAAIYIVTSQFQNLFGIQVPEYNGVFSLVKTWGYVISRIQHVDMATFLLGSISIVSILFLRALESKVREWLNRFQNNQEIDDETRPFLEVPVTSQVSNTKNTLNENGSTGIKLPLPDILLVIIFYTTVTWLFRLDQKFNISVIGYIPSGFPSPTNPVHFQDIPDILIHLKESFLLAIIAYVMTISIGKNFAKKDGYQVDGNQEMFALGISTAISSFFSSYVSCGSLTRTSVIHTSGGKSQISAFIGTLVVCGILLSLTSLFYYLPKAVLAGVILMACKSLFLQLSEVTAYWKHNRTQFFIWLITFIAAITVKAEFGIAVGMVVSIIGLILETLYKSQTPL</sequence>
<dbReference type="PANTHER" id="PTHR11814">
    <property type="entry name" value="SULFATE TRANSPORTER"/>
    <property type="match status" value="1"/>
</dbReference>
<keyword evidence="3 5" id="KW-1133">Transmembrane helix</keyword>
<comment type="caution">
    <text evidence="7">The sequence shown here is derived from an EMBL/GenBank/DDBJ whole genome shotgun (WGS) entry which is preliminary data.</text>
</comment>
<feature type="transmembrane region" description="Helical" evidence="5">
    <location>
        <begin position="131"/>
        <end position="149"/>
    </location>
</feature>
<protein>
    <recommendedName>
        <fullName evidence="6">SLC26A/SulP transporter domain-containing protein</fullName>
    </recommendedName>
</protein>
<dbReference type="InterPro" id="IPR001902">
    <property type="entry name" value="SLC26A/SulP_fam"/>
</dbReference>
<evidence type="ECO:0000259" key="6">
    <source>
        <dbReference type="Pfam" id="PF00916"/>
    </source>
</evidence>
<evidence type="ECO:0000256" key="4">
    <source>
        <dbReference type="ARBA" id="ARBA00023136"/>
    </source>
</evidence>
<feature type="transmembrane region" description="Helical" evidence="5">
    <location>
        <begin position="281"/>
        <end position="300"/>
    </location>
</feature>
<organism evidence="7 8">
    <name type="scientific">Basidiobolus ranarum</name>
    <dbReference type="NCBI Taxonomy" id="34480"/>
    <lineage>
        <taxon>Eukaryota</taxon>
        <taxon>Fungi</taxon>
        <taxon>Fungi incertae sedis</taxon>
        <taxon>Zoopagomycota</taxon>
        <taxon>Entomophthoromycotina</taxon>
        <taxon>Basidiobolomycetes</taxon>
        <taxon>Basidiobolales</taxon>
        <taxon>Basidiobolaceae</taxon>
        <taxon>Basidiobolus</taxon>
    </lineage>
</organism>
<keyword evidence="8" id="KW-1185">Reference proteome</keyword>
<dbReference type="EMBL" id="JASJQH010006980">
    <property type="protein sequence ID" value="KAK9721388.1"/>
    <property type="molecule type" value="Genomic_DNA"/>
</dbReference>
<feature type="domain" description="SLC26A/SulP transporter" evidence="6">
    <location>
        <begin position="39"/>
        <end position="472"/>
    </location>
</feature>
<dbReference type="InterPro" id="IPR018045">
    <property type="entry name" value="S04_transporter_CS"/>
</dbReference>
<comment type="subcellular location">
    <subcellularLocation>
        <location evidence="1">Membrane</location>
        <topology evidence="1">Multi-pass membrane protein</topology>
    </subcellularLocation>
</comment>
<keyword evidence="2 5" id="KW-0812">Transmembrane</keyword>
<keyword evidence="4 5" id="KW-0472">Membrane</keyword>
<evidence type="ECO:0000313" key="8">
    <source>
        <dbReference type="Proteomes" id="UP001479436"/>
    </source>
</evidence>
<evidence type="ECO:0000313" key="7">
    <source>
        <dbReference type="EMBL" id="KAK9721388.1"/>
    </source>
</evidence>
<dbReference type="Pfam" id="PF00916">
    <property type="entry name" value="Sulfate_transp"/>
    <property type="match status" value="1"/>
</dbReference>
<feature type="transmembrane region" description="Helical" evidence="5">
    <location>
        <begin position="69"/>
        <end position="85"/>
    </location>
</feature>
<dbReference type="PROSITE" id="PS01130">
    <property type="entry name" value="SLC26A"/>
    <property type="match status" value="1"/>
</dbReference>
<dbReference type="InterPro" id="IPR011547">
    <property type="entry name" value="SLC26A/SulP_dom"/>
</dbReference>
<accession>A0ABR2W690</accession>
<feature type="transmembrane region" description="Helical" evidence="5">
    <location>
        <begin position="466"/>
        <end position="498"/>
    </location>
</feature>
<feature type="transmembrane region" description="Helical" evidence="5">
    <location>
        <begin position="371"/>
        <end position="389"/>
    </location>
</feature>
<name>A0ABR2W690_9FUNG</name>
<gene>
    <name evidence="7" type="ORF">K7432_003419</name>
</gene>
<evidence type="ECO:0000256" key="1">
    <source>
        <dbReference type="ARBA" id="ARBA00004141"/>
    </source>
</evidence>
<feature type="transmembrane region" description="Helical" evidence="5">
    <location>
        <begin position="212"/>
        <end position="231"/>
    </location>
</feature>
<evidence type="ECO:0000256" key="3">
    <source>
        <dbReference type="ARBA" id="ARBA00022989"/>
    </source>
</evidence>
<evidence type="ECO:0000256" key="5">
    <source>
        <dbReference type="SAM" id="Phobius"/>
    </source>
</evidence>
<feature type="transmembrane region" description="Helical" evidence="5">
    <location>
        <begin position="92"/>
        <end position="111"/>
    </location>
</feature>
<reference evidence="7 8" key="1">
    <citation type="submission" date="2023-04" db="EMBL/GenBank/DDBJ databases">
        <title>Genome of Basidiobolus ranarum AG-B5.</title>
        <authorList>
            <person name="Stajich J.E."/>
            <person name="Carter-House D."/>
            <person name="Gryganskyi A."/>
        </authorList>
    </citation>
    <scope>NUCLEOTIDE SEQUENCE [LARGE SCALE GENOMIC DNA]</scope>
    <source>
        <strain evidence="7 8">AG-B5</strain>
    </source>
</reference>
<proteinExistence type="predicted"/>
<evidence type="ECO:0000256" key="2">
    <source>
        <dbReference type="ARBA" id="ARBA00022692"/>
    </source>
</evidence>
<dbReference type="Proteomes" id="UP001479436">
    <property type="component" value="Unassembled WGS sequence"/>
</dbReference>